<feature type="transmembrane region" description="Helical" evidence="5">
    <location>
        <begin position="164"/>
        <end position="186"/>
    </location>
</feature>
<sequence>MLLLKNKLIWPLVGIFILLNAYFMLDGNYYLNVIPLVLLVVYFAIFHTEQVFLLVALLTPLSVNLEEFTDGKMGLFIPTEPLLFGLMLWILMQHFHKRFLPQHLWKQPIVWALGFYLFWMFTTSLTSSHVLVSFKFLLVKLWFIIPALLYGTYVFRKKQRIKTFLWLFATGMVITMIYTVINHSLYAFGEKEGHWVMSPFFKDHTIYGAAVALNLYIVLALLLSKKHDPLTLVVLVSFLVVNLVGLYFSYTRAAWLSVVAAFLVYLCIHFKIKFKYLAGLTVFAGLIVLFSWDTIQMEMARNDKEHTTEDFGERLQSATNVTTDASNLERLNRWDCAIEMFKDRPVFGYGPGTYAFEYARFQDPENLTIISTNFGDGGNAHSEYLGPLSESGLLGLVSILLVVAAIFYQGITLYIKYPQEDTEYRRIILLLVLALVTYFVHGFLNNYLDTDKASIPIWGICAIFLALEERRKQHIEG</sequence>
<dbReference type="Proteomes" id="UP000236454">
    <property type="component" value="Unassembled WGS sequence"/>
</dbReference>
<feature type="transmembrane region" description="Helical" evidence="5">
    <location>
        <begin position="230"/>
        <end position="248"/>
    </location>
</feature>
<keyword evidence="7" id="KW-0436">Ligase</keyword>
<dbReference type="InterPro" id="IPR051533">
    <property type="entry name" value="WaaL-like"/>
</dbReference>
<feature type="transmembrane region" description="Helical" evidence="5">
    <location>
        <begin position="277"/>
        <end position="295"/>
    </location>
</feature>
<evidence type="ECO:0000256" key="2">
    <source>
        <dbReference type="ARBA" id="ARBA00022692"/>
    </source>
</evidence>
<dbReference type="STRING" id="477690.SAMN05216474_2922"/>
<dbReference type="PANTHER" id="PTHR37422:SF13">
    <property type="entry name" value="LIPOPOLYSACCHARIDE BIOSYNTHESIS PROTEIN PA4999-RELATED"/>
    <property type="match status" value="1"/>
</dbReference>
<feature type="transmembrane region" description="Helical" evidence="5">
    <location>
        <begin position="206"/>
        <end position="223"/>
    </location>
</feature>
<dbReference type="OrthoDB" id="871774at2"/>
<feature type="transmembrane region" description="Helical" evidence="5">
    <location>
        <begin position="6"/>
        <end position="25"/>
    </location>
</feature>
<dbReference type="PANTHER" id="PTHR37422">
    <property type="entry name" value="TEICHURONIC ACID BIOSYNTHESIS PROTEIN TUAE"/>
    <property type="match status" value="1"/>
</dbReference>
<gene>
    <name evidence="7" type="ORF">SAMN05216474_2922</name>
</gene>
<evidence type="ECO:0000259" key="6">
    <source>
        <dbReference type="Pfam" id="PF04932"/>
    </source>
</evidence>
<keyword evidence="4 5" id="KW-0472">Membrane</keyword>
<evidence type="ECO:0000256" key="1">
    <source>
        <dbReference type="ARBA" id="ARBA00004141"/>
    </source>
</evidence>
<dbReference type="GO" id="GO:0016874">
    <property type="term" value="F:ligase activity"/>
    <property type="evidence" value="ECO:0007669"/>
    <property type="project" value="UniProtKB-KW"/>
</dbReference>
<comment type="subcellular location">
    <subcellularLocation>
        <location evidence="1">Membrane</location>
        <topology evidence="1">Multi-pass membrane protein</topology>
    </subcellularLocation>
</comment>
<organism evidence="7 8">
    <name type="scientific">Lishizhenia tianjinensis</name>
    <dbReference type="NCBI Taxonomy" id="477690"/>
    <lineage>
        <taxon>Bacteria</taxon>
        <taxon>Pseudomonadati</taxon>
        <taxon>Bacteroidota</taxon>
        <taxon>Flavobacteriia</taxon>
        <taxon>Flavobacteriales</taxon>
        <taxon>Crocinitomicaceae</taxon>
        <taxon>Lishizhenia</taxon>
    </lineage>
</organism>
<evidence type="ECO:0000256" key="5">
    <source>
        <dbReference type="SAM" id="Phobius"/>
    </source>
</evidence>
<dbReference type="AlphaFoldDB" id="A0A1I7BMZ8"/>
<keyword evidence="3 5" id="KW-1133">Transmembrane helix</keyword>
<feature type="domain" description="O-antigen ligase-related" evidence="6">
    <location>
        <begin position="239"/>
        <end position="399"/>
    </location>
</feature>
<name>A0A1I7BMZ8_9FLAO</name>
<evidence type="ECO:0000313" key="7">
    <source>
        <dbReference type="EMBL" id="SFT88526.1"/>
    </source>
</evidence>
<dbReference type="InterPro" id="IPR007016">
    <property type="entry name" value="O-antigen_ligase-rel_domated"/>
</dbReference>
<dbReference type="EMBL" id="FPAS01000006">
    <property type="protein sequence ID" value="SFT88526.1"/>
    <property type="molecule type" value="Genomic_DNA"/>
</dbReference>
<feature type="transmembrane region" description="Helical" evidence="5">
    <location>
        <begin position="393"/>
        <end position="415"/>
    </location>
</feature>
<reference evidence="7 8" key="1">
    <citation type="submission" date="2016-10" db="EMBL/GenBank/DDBJ databases">
        <authorList>
            <person name="de Groot N.N."/>
        </authorList>
    </citation>
    <scope>NUCLEOTIDE SEQUENCE [LARGE SCALE GENOMIC DNA]</scope>
    <source>
        <strain evidence="7 8">CGMCC 1.7005</strain>
    </source>
</reference>
<feature type="transmembrane region" description="Helical" evidence="5">
    <location>
        <begin position="427"/>
        <end position="444"/>
    </location>
</feature>
<keyword evidence="8" id="KW-1185">Reference proteome</keyword>
<feature type="transmembrane region" description="Helical" evidence="5">
    <location>
        <begin position="254"/>
        <end position="270"/>
    </location>
</feature>
<protein>
    <submittedName>
        <fullName evidence="7">O-antigen ligase</fullName>
    </submittedName>
</protein>
<dbReference type="GO" id="GO:0016020">
    <property type="term" value="C:membrane"/>
    <property type="evidence" value="ECO:0007669"/>
    <property type="project" value="UniProtKB-SubCell"/>
</dbReference>
<feature type="transmembrane region" description="Helical" evidence="5">
    <location>
        <begin position="104"/>
        <end position="122"/>
    </location>
</feature>
<proteinExistence type="predicted"/>
<feature type="transmembrane region" description="Helical" evidence="5">
    <location>
        <begin position="73"/>
        <end position="92"/>
    </location>
</feature>
<feature type="transmembrane region" description="Helical" evidence="5">
    <location>
        <begin position="37"/>
        <end position="61"/>
    </location>
</feature>
<feature type="transmembrane region" description="Helical" evidence="5">
    <location>
        <begin position="134"/>
        <end position="155"/>
    </location>
</feature>
<evidence type="ECO:0000313" key="8">
    <source>
        <dbReference type="Proteomes" id="UP000236454"/>
    </source>
</evidence>
<keyword evidence="2 5" id="KW-0812">Transmembrane</keyword>
<evidence type="ECO:0000256" key="3">
    <source>
        <dbReference type="ARBA" id="ARBA00022989"/>
    </source>
</evidence>
<dbReference type="RefSeq" id="WP_090252412.1">
    <property type="nucleotide sequence ID" value="NZ_FPAS01000006.1"/>
</dbReference>
<dbReference type="Pfam" id="PF04932">
    <property type="entry name" value="Wzy_C"/>
    <property type="match status" value="1"/>
</dbReference>
<accession>A0A1I7BMZ8</accession>
<evidence type="ECO:0000256" key="4">
    <source>
        <dbReference type="ARBA" id="ARBA00023136"/>
    </source>
</evidence>